<dbReference type="EMBL" id="CP002049">
    <property type="protein sequence ID" value="ADI15000.1"/>
    <property type="molecule type" value="Genomic_DNA"/>
</dbReference>
<sequence length="611" mass="64144">MKGPAEAPRPARPGAQGVVRGALVALAAFVMALLPSWLPTFSLTLLNLVAIAVMVVLGLYLLTGLARMTSFGQAAFMGVAAYATAILTTRHGVSPWLGLLAGLALSGGAALILGALTVRLKGHYLPLATIAWQMAITIVFGNLVAVTGGHTGISGVPPASVFGLELRSSGAFYYLAWGFVALALVGAHNLTRSRTGRALRALRGDAVAAASFGVNPPLLRLQVFVVAGLLAGAAGWLYAHFLRFVNPTPFSLDASITYLIMGVVGGIAALPGVLLGAGLITWLEDWLQGVLPLLLGRSGNYEVVALGLILVAILLFAPKGLWGFVERLLPPPRRAPPTGAGLTASRGGGAAGEALLEVAALTKHFGGLVAVRDLSFTVRRGEILGLIGPNGAGKSTSFNLITGAFAPTSGTVRYRGERVSGLAPYRVARKGLARTFQHPHLFNDMTVLDNVALGTYARTSAGMLASALRFDRAEERRAQAEAYKQLARVGLTEAAFARPSDLPLGKQRLLEIARALAADPEMLLLDEPAAGLRKAEKAELAALVRRLKADGVTVLFVDHDMELVMNLVDRVVVMHYGELLAEGTPAEVRANPKVIEAYLGSALEKRDAVRA</sequence>
<dbReference type="Pfam" id="PF00005">
    <property type="entry name" value="ABC_tran"/>
    <property type="match status" value="1"/>
</dbReference>
<dbReference type="PROSITE" id="PS50893">
    <property type="entry name" value="ABC_TRANSPORTER_2"/>
    <property type="match status" value="1"/>
</dbReference>
<gene>
    <name evidence="11" type="ordered locus">Trad_1884</name>
</gene>
<evidence type="ECO:0000256" key="2">
    <source>
        <dbReference type="ARBA" id="ARBA00022448"/>
    </source>
</evidence>
<evidence type="ECO:0000256" key="1">
    <source>
        <dbReference type="ARBA" id="ARBA00004651"/>
    </source>
</evidence>
<dbReference type="Proteomes" id="UP000000379">
    <property type="component" value="Chromosome"/>
</dbReference>
<evidence type="ECO:0000259" key="10">
    <source>
        <dbReference type="PROSITE" id="PS50893"/>
    </source>
</evidence>
<dbReference type="PANTHER" id="PTHR45772:SF2">
    <property type="entry name" value="ABC TRANSPORTER ATP-BINDING PROTEIN"/>
    <property type="match status" value="1"/>
</dbReference>
<dbReference type="SMART" id="SM00382">
    <property type="entry name" value="AAA"/>
    <property type="match status" value="1"/>
</dbReference>
<feature type="transmembrane region" description="Helical" evidence="9">
    <location>
        <begin position="21"/>
        <end position="38"/>
    </location>
</feature>
<evidence type="ECO:0000256" key="9">
    <source>
        <dbReference type="SAM" id="Phobius"/>
    </source>
</evidence>
<feature type="transmembrane region" description="Helical" evidence="9">
    <location>
        <begin position="225"/>
        <end position="245"/>
    </location>
</feature>
<feature type="transmembrane region" description="Helical" evidence="9">
    <location>
        <begin position="171"/>
        <end position="190"/>
    </location>
</feature>
<dbReference type="AlphaFoldDB" id="D7CQL6"/>
<dbReference type="InterPro" id="IPR003439">
    <property type="entry name" value="ABC_transporter-like_ATP-bd"/>
</dbReference>
<organism evidence="11 12">
    <name type="scientific">Truepera radiovictrix (strain DSM 17093 / CIP 108686 / LMG 22925 / RQ-24)</name>
    <dbReference type="NCBI Taxonomy" id="649638"/>
    <lineage>
        <taxon>Bacteria</taxon>
        <taxon>Thermotogati</taxon>
        <taxon>Deinococcota</taxon>
        <taxon>Deinococci</taxon>
        <taxon>Trueperales</taxon>
        <taxon>Trueperaceae</taxon>
        <taxon>Truepera</taxon>
    </lineage>
</organism>
<evidence type="ECO:0000256" key="5">
    <source>
        <dbReference type="ARBA" id="ARBA00022741"/>
    </source>
</evidence>
<dbReference type="FunFam" id="3.40.50.300:FF:000421">
    <property type="entry name" value="Branched-chain amino acid ABC transporter ATP-binding protein"/>
    <property type="match status" value="1"/>
</dbReference>
<reference evidence="11 12" key="2">
    <citation type="journal article" date="2011" name="Stand. Genomic Sci.">
        <title>Complete genome sequence of Truepera radiovictrix type strain (RQ-24).</title>
        <authorList>
            <person name="Ivanova N."/>
            <person name="Rohde C."/>
            <person name="Munk C."/>
            <person name="Nolan M."/>
            <person name="Lucas S."/>
            <person name="Del Rio T.G."/>
            <person name="Tice H."/>
            <person name="Deshpande S."/>
            <person name="Cheng J.F."/>
            <person name="Tapia R."/>
            <person name="Han C."/>
            <person name="Goodwin L."/>
            <person name="Pitluck S."/>
            <person name="Liolios K."/>
            <person name="Mavromatis K."/>
            <person name="Mikhailova N."/>
            <person name="Pati A."/>
            <person name="Chen A."/>
            <person name="Palaniappan K."/>
            <person name="Land M."/>
            <person name="Hauser L."/>
            <person name="Chang Y.J."/>
            <person name="Jeffries C.D."/>
            <person name="Brambilla E."/>
            <person name="Rohde M."/>
            <person name="Goker M."/>
            <person name="Tindall B.J."/>
            <person name="Woyke T."/>
            <person name="Bristow J."/>
            <person name="Eisen J.A."/>
            <person name="Markowitz V."/>
            <person name="Hugenholtz P."/>
            <person name="Kyrpides N.C."/>
            <person name="Klenk H.P."/>
            <person name="Lapidus A."/>
        </authorList>
    </citation>
    <scope>NUCLEOTIDE SEQUENCE [LARGE SCALE GENOMIC DNA]</scope>
    <source>
        <strain evidence="12">DSM 17093 / CIP 108686 / LMG 22925 / RQ-24</strain>
    </source>
</reference>
<keyword evidence="7 9" id="KW-1133">Transmembrane helix</keyword>
<keyword evidence="4 9" id="KW-0812">Transmembrane</keyword>
<keyword evidence="8 9" id="KW-0472">Membrane</keyword>
<dbReference type="Gene3D" id="3.40.50.300">
    <property type="entry name" value="P-loop containing nucleotide triphosphate hydrolases"/>
    <property type="match status" value="1"/>
</dbReference>
<feature type="domain" description="ABC transporter" evidence="10">
    <location>
        <begin position="356"/>
        <end position="601"/>
    </location>
</feature>
<feature type="transmembrane region" description="Helical" evidence="9">
    <location>
        <begin position="74"/>
        <end position="93"/>
    </location>
</feature>
<dbReference type="SUPFAM" id="SSF52540">
    <property type="entry name" value="P-loop containing nucleoside triphosphate hydrolases"/>
    <property type="match status" value="1"/>
</dbReference>
<dbReference type="Pfam" id="PF12399">
    <property type="entry name" value="BCA_ABC_TP_C"/>
    <property type="match status" value="1"/>
</dbReference>
<keyword evidence="2" id="KW-0813">Transport</keyword>
<feature type="transmembrane region" description="Helical" evidence="9">
    <location>
        <begin position="130"/>
        <end position="151"/>
    </location>
</feature>
<feature type="transmembrane region" description="Helical" evidence="9">
    <location>
        <begin position="303"/>
        <end position="325"/>
    </location>
</feature>
<reference evidence="12" key="1">
    <citation type="submission" date="2010-05" db="EMBL/GenBank/DDBJ databases">
        <title>The complete genome of Truepera radiovictris DSM 17093.</title>
        <authorList>
            <consortium name="US DOE Joint Genome Institute (JGI-PGF)"/>
            <person name="Lucas S."/>
            <person name="Copeland A."/>
            <person name="Lapidus A."/>
            <person name="Glavina del Rio T."/>
            <person name="Dalin E."/>
            <person name="Tice H."/>
            <person name="Bruce D."/>
            <person name="Goodwin L."/>
            <person name="Pitluck S."/>
            <person name="Kyrpides N."/>
            <person name="Mavromatis K."/>
            <person name="Ovchinnikova G."/>
            <person name="Munk A.C."/>
            <person name="Detter J.C."/>
            <person name="Han C."/>
            <person name="Tapia R."/>
            <person name="Land M."/>
            <person name="Hauser L."/>
            <person name="Markowitz V."/>
            <person name="Cheng J.-F."/>
            <person name="Hugenholtz P."/>
            <person name="Woyke T."/>
            <person name="Wu D."/>
            <person name="Tindall B."/>
            <person name="Pomrenke H.G."/>
            <person name="Brambilla E."/>
            <person name="Klenk H.-P."/>
            <person name="Eisen J.A."/>
        </authorList>
    </citation>
    <scope>NUCLEOTIDE SEQUENCE [LARGE SCALE GENOMIC DNA]</scope>
    <source>
        <strain evidence="12">DSM 17093 / CIP 108686 / LMG 22925 / RQ-24</strain>
    </source>
</reference>
<dbReference type="GO" id="GO:0005886">
    <property type="term" value="C:plasma membrane"/>
    <property type="evidence" value="ECO:0007669"/>
    <property type="project" value="UniProtKB-SubCell"/>
</dbReference>
<dbReference type="Pfam" id="PF02653">
    <property type="entry name" value="BPD_transp_2"/>
    <property type="match status" value="1"/>
</dbReference>
<evidence type="ECO:0000256" key="8">
    <source>
        <dbReference type="ARBA" id="ARBA00023136"/>
    </source>
</evidence>
<feature type="transmembrane region" description="Helical" evidence="9">
    <location>
        <begin position="44"/>
        <end position="62"/>
    </location>
</feature>
<evidence type="ECO:0000256" key="7">
    <source>
        <dbReference type="ARBA" id="ARBA00022989"/>
    </source>
</evidence>
<dbReference type="GO" id="GO:0015658">
    <property type="term" value="F:branched-chain amino acid transmembrane transporter activity"/>
    <property type="evidence" value="ECO:0007669"/>
    <property type="project" value="InterPro"/>
</dbReference>
<dbReference type="GO" id="GO:0016887">
    <property type="term" value="F:ATP hydrolysis activity"/>
    <property type="evidence" value="ECO:0007669"/>
    <property type="project" value="InterPro"/>
</dbReference>
<dbReference type="GO" id="GO:0005524">
    <property type="term" value="F:ATP binding"/>
    <property type="evidence" value="ECO:0007669"/>
    <property type="project" value="UniProtKB-KW"/>
</dbReference>
<dbReference type="InterPro" id="IPR032823">
    <property type="entry name" value="BCA_ABC_TP_C"/>
</dbReference>
<evidence type="ECO:0000313" key="12">
    <source>
        <dbReference type="Proteomes" id="UP000000379"/>
    </source>
</evidence>
<dbReference type="PANTHER" id="PTHR45772">
    <property type="entry name" value="CONSERVED COMPONENT OF ABC TRANSPORTER FOR NATURAL AMINO ACIDS-RELATED"/>
    <property type="match status" value="1"/>
</dbReference>
<dbReference type="KEGG" id="tra:Trad_1884"/>
<keyword evidence="5" id="KW-0547">Nucleotide-binding</keyword>
<proteinExistence type="predicted"/>
<keyword evidence="6" id="KW-0067">ATP-binding</keyword>
<dbReference type="eggNOG" id="COG0411">
    <property type="taxonomic scope" value="Bacteria"/>
</dbReference>
<dbReference type="CDD" id="cd06581">
    <property type="entry name" value="TM_PBP1_LivM_like"/>
    <property type="match status" value="1"/>
</dbReference>
<evidence type="ECO:0000256" key="4">
    <source>
        <dbReference type="ARBA" id="ARBA00022692"/>
    </source>
</evidence>
<dbReference type="InterPro" id="IPR003593">
    <property type="entry name" value="AAA+_ATPase"/>
</dbReference>
<evidence type="ECO:0000313" key="11">
    <source>
        <dbReference type="EMBL" id="ADI15000.1"/>
    </source>
</evidence>
<comment type="subcellular location">
    <subcellularLocation>
        <location evidence="1">Cell membrane</location>
        <topology evidence="1">Multi-pass membrane protein</topology>
    </subcellularLocation>
</comment>
<dbReference type="InterPro" id="IPR051120">
    <property type="entry name" value="ABC_AA/LPS_Transport"/>
</dbReference>
<dbReference type="InterPro" id="IPR043428">
    <property type="entry name" value="LivM-like"/>
</dbReference>
<keyword evidence="3" id="KW-1003">Cell membrane</keyword>
<dbReference type="STRING" id="649638.Trad_1884"/>
<name>D7CQL6_TRURR</name>
<feature type="transmembrane region" description="Helical" evidence="9">
    <location>
        <begin position="257"/>
        <end position="283"/>
    </location>
</feature>
<dbReference type="InterPro" id="IPR027417">
    <property type="entry name" value="P-loop_NTPase"/>
</dbReference>
<dbReference type="eggNOG" id="COG4177">
    <property type="taxonomic scope" value="Bacteria"/>
</dbReference>
<protein>
    <submittedName>
        <fullName evidence="11">ABC transporter related protein</fullName>
    </submittedName>
</protein>
<dbReference type="RefSeq" id="WP_013178365.1">
    <property type="nucleotide sequence ID" value="NC_014221.1"/>
</dbReference>
<dbReference type="InterPro" id="IPR001851">
    <property type="entry name" value="ABC_transp_permease"/>
</dbReference>
<feature type="transmembrane region" description="Helical" evidence="9">
    <location>
        <begin position="99"/>
        <end position="118"/>
    </location>
</feature>
<evidence type="ECO:0000256" key="6">
    <source>
        <dbReference type="ARBA" id="ARBA00022840"/>
    </source>
</evidence>
<keyword evidence="12" id="KW-1185">Reference proteome</keyword>
<evidence type="ECO:0000256" key="3">
    <source>
        <dbReference type="ARBA" id="ARBA00022475"/>
    </source>
</evidence>
<accession>D7CQL6</accession>
<dbReference type="HOGENOM" id="CLU_006313_3_2_0"/>
<dbReference type="CDD" id="cd03219">
    <property type="entry name" value="ABC_Mj1267_LivG_branched"/>
    <property type="match status" value="1"/>
</dbReference>